<evidence type="ECO:0000313" key="4">
    <source>
        <dbReference type="EMBL" id="AIJ26095.1"/>
    </source>
</evidence>
<dbReference type="AlphaFoldDB" id="A0A076N5K9"/>
<dbReference type="KEGG" id="amq:AMETH_6003"/>
<dbReference type="GO" id="GO:0008168">
    <property type="term" value="F:methyltransferase activity"/>
    <property type="evidence" value="ECO:0007669"/>
    <property type="project" value="UniProtKB-KW"/>
</dbReference>
<dbReference type="eggNOG" id="COG2226">
    <property type="taxonomic scope" value="Bacteria"/>
</dbReference>
<name>A0A076N5K9_AMYME</name>
<keyword evidence="5" id="KW-1185">Reference proteome</keyword>
<evidence type="ECO:0000313" key="5">
    <source>
        <dbReference type="Proteomes" id="UP000062973"/>
    </source>
</evidence>
<dbReference type="InterPro" id="IPR041698">
    <property type="entry name" value="Methyltransf_25"/>
</dbReference>
<evidence type="ECO:0000256" key="2">
    <source>
        <dbReference type="ARBA" id="ARBA00022679"/>
    </source>
</evidence>
<reference evidence="4 5" key="1">
    <citation type="submission" date="2014-07" db="EMBL/GenBank/DDBJ databases">
        <title>Whole Genome Sequence of the Amycolatopsis methanolica 239.</title>
        <authorList>
            <person name="Tang B."/>
        </authorList>
    </citation>
    <scope>NUCLEOTIDE SEQUENCE [LARGE SCALE GENOMIC DNA]</scope>
    <source>
        <strain evidence="4 5">239</strain>
    </source>
</reference>
<dbReference type="Proteomes" id="UP000062973">
    <property type="component" value="Chromosome"/>
</dbReference>
<dbReference type="Gene3D" id="3.40.50.150">
    <property type="entry name" value="Vaccinia Virus protein VP39"/>
    <property type="match status" value="1"/>
</dbReference>
<sequence>MTGYLGRARESYDRVAEDYAEFVRPRFAADAVGRGMLSAFAELVTGPVADVGCGPGHVTAHLAGLGTQAFGVDLSPGMVEIARRSYPDLRFEVGSMTALDVADGSLGGVVAWWSIFHVPPAVLPRVFAGFARALAPEGHVVIGFHAGNAQLQPETAYGHPVDYDAYLLPPDHIAKLLKRAGFDIAARVELEGAKHPQAILLGRKHTSRRSALPHR</sequence>
<evidence type="ECO:0000256" key="1">
    <source>
        <dbReference type="ARBA" id="ARBA00022603"/>
    </source>
</evidence>
<evidence type="ECO:0000259" key="3">
    <source>
        <dbReference type="Pfam" id="PF13649"/>
    </source>
</evidence>
<dbReference type="PANTHER" id="PTHR43861:SF1">
    <property type="entry name" value="TRANS-ACONITATE 2-METHYLTRANSFERASE"/>
    <property type="match status" value="1"/>
</dbReference>
<dbReference type="RefSeq" id="WP_017984933.1">
    <property type="nucleotide sequence ID" value="NZ_AQUL01000001.1"/>
</dbReference>
<dbReference type="EMBL" id="CP009110">
    <property type="protein sequence ID" value="AIJ26095.1"/>
    <property type="molecule type" value="Genomic_DNA"/>
</dbReference>
<dbReference type="OrthoDB" id="9805171at2"/>
<dbReference type="PATRIC" id="fig|1068978.7.peg.6444"/>
<organism evidence="4 5">
    <name type="scientific">Amycolatopsis methanolica 239</name>
    <dbReference type="NCBI Taxonomy" id="1068978"/>
    <lineage>
        <taxon>Bacteria</taxon>
        <taxon>Bacillati</taxon>
        <taxon>Actinomycetota</taxon>
        <taxon>Actinomycetes</taxon>
        <taxon>Pseudonocardiales</taxon>
        <taxon>Pseudonocardiaceae</taxon>
        <taxon>Amycolatopsis</taxon>
        <taxon>Amycolatopsis methanolica group</taxon>
    </lineage>
</organism>
<dbReference type="GO" id="GO:0032259">
    <property type="term" value="P:methylation"/>
    <property type="evidence" value="ECO:0007669"/>
    <property type="project" value="UniProtKB-KW"/>
</dbReference>
<keyword evidence="1 4" id="KW-0489">Methyltransferase</keyword>
<accession>A0A076N5K9</accession>
<keyword evidence="4" id="KW-0830">Ubiquinone</keyword>
<dbReference type="SUPFAM" id="SSF53335">
    <property type="entry name" value="S-adenosyl-L-methionine-dependent methyltransferases"/>
    <property type="match status" value="1"/>
</dbReference>
<proteinExistence type="predicted"/>
<feature type="domain" description="Methyltransferase" evidence="3">
    <location>
        <begin position="48"/>
        <end position="138"/>
    </location>
</feature>
<dbReference type="HOGENOM" id="CLU_060397_1_1_11"/>
<dbReference type="InterPro" id="IPR029063">
    <property type="entry name" value="SAM-dependent_MTases_sf"/>
</dbReference>
<dbReference type="PANTHER" id="PTHR43861">
    <property type="entry name" value="TRANS-ACONITATE 2-METHYLTRANSFERASE-RELATED"/>
    <property type="match status" value="1"/>
</dbReference>
<protein>
    <submittedName>
        <fullName evidence="4">Ubiquinone/menaquinone biosynthesis methylase-like protein</fullName>
    </submittedName>
</protein>
<gene>
    <name evidence="4" type="ORF">AMETH_6003</name>
</gene>
<keyword evidence="2" id="KW-0808">Transferase</keyword>
<dbReference type="STRING" id="1068978.AMETH_6003"/>
<dbReference type="Pfam" id="PF13649">
    <property type="entry name" value="Methyltransf_25"/>
    <property type="match status" value="1"/>
</dbReference>
<dbReference type="CDD" id="cd02440">
    <property type="entry name" value="AdoMet_MTases"/>
    <property type="match status" value="1"/>
</dbReference>